<feature type="transmembrane region" description="Helical" evidence="8">
    <location>
        <begin position="128"/>
        <end position="151"/>
    </location>
</feature>
<keyword evidence="10" id="KW-1185">Reference proteome</keyword>
<dbReference type="CDD" id="cd09319">
    <property type="entry name" value="TDT_like_1"/>
    <property type="match status" value="1"/>
</dbReference>
<evidence type="ECO:0000256" key="7">
    <source>
        <dbReference type="ARBA" id="ARBA00023136"/>
    </source>
</evidence>
<dbReference type="PANTHER" id="PTHR31686">
    <property type="match status" value="1"/>
</dbReference>
<dbReference type="Pfam" id="PF03595">
    <property type="entry name" value="SLAC1"/>
    <property type="match status" value="1"/>
</dbReference>
<proteinExistence type="inferred from homology"/>
<keyword evidence="4" id="KW-1003">Cell membrane</keyword>
<dbReference type="RefSeq" id="WP_245954158.1">
    <property type="nucleotide sequence ID" value="NZ_CBCSHX010000003.1"/>
</dbReference>
<feature type="transmembrane region" description="Helical" evidence="8">
    <location>
        <begin position="163"/>
        <end position="182"/>
    </location>
</feature>
<evidence type="ECO:0000256" key="4">
    <source>
        <dbReference type="ARBA" id="ARBA00022475"/>
    </source>
</evidence>
<dbReference type="GO" id="GO:0005886">
    <property type="term" value="C:plasma membrane"/>
    <property type="evidence" value="ECO:0007669"/>
    <property type="project" value="UniProtKB-SubCell"/>
</dbReference>
<reference evidence="9 10" key="1">
    <citation type="submission" date="2018-08" db="EMBL/GenBank/DDBJ databases">
        <title>Genomic Encyclopedia of Type Strains, Phase IV (KMG-IV): sequencing the most valuable type-strain genomes for metagenomic binning, comparative biology and taxonomic classification.</title>
        <authorList>
            <person name="Goeker M."/>
        </authorList>
    </citation>
    <scope>NUCLEOTIDE SEQUENCE [LARGE SCALE GENOMIC DNA]</scope>
    <source>
        <strain evidence="9 10">DSM 17274</strain>
    </source>
</reference>
<evidence type="ECO:0000313" key="10">
    <source>
        <dbReference type="Proteomes" id="UP000257076"/>
    </source>
</evidence>
<feature type="transmembrane region" description="Helical" evidence="8">
    <location>
        <begin position="270"/>
        <end position="292"/>
    </location>
</feature>
<feature type="transmembrane region" description="Helical" evidence="8">
    <location>
        <begin position="194"/>
        <end position="221"/>
    </location>
</feature>
<dbReference type="InterPro" id="IPR051629">
    <property type="entry name" value="Sulfite_efflux_TDT"/>
</dbReference>
<comment type="caution">
    <text evidence="9">The sequence shown here is derived from an EMBL/GenBank/DDBJ whole genome shotgun (WGS) entry which is preliminary data.</text>
</comment>
<feature type="transmembrane region" description="Helical" evidence="8">
    <location>
        <begin position="304"/>
        <end position="323"/>
    </location>
</feature>
<name>A0A3E0AX34_9STAP</name>
<evidence type="ECO:0000256" key="3">
    <source>
        <dbReference type="ARBA" id="ARBA00022448"/>
    </source>
</evidence>
<dbReference type="AlphaFoldDB" id="A0A3E0AX34"/>
<dbReference type="PANTHER" id="PTHR31686:SF1">
    <property type="entry name" value="SULFITE EFFLUX PUMP SSU1"/>
    <property type="match status" value="1"/>
</dbReference>
<dbReference type="InterPro" id="IPR004695">
    <property type="entry name" value="SLAC1/Mae1/Ssu1/TehA"/>
</dbReference>
<keyword evidence="7 8" id="KW-0472">Membrane</keyword>
<feature type="transmembrane region" description="Helical" evidence="8">
    <location>
        <begin position="63"/>
        <end position="81"/>
    </location>
</feature>
<evidence type="ECO:0000256" key="5">
    <source>
        <dbReference type="ARBA" id="ARBA00022692"/>
    </source>
</evidence>
<sequence>MGKPKNNSVEIEFIYYEESVKNMIEFLQRQSRHLYPGYFAMVMATGALSLSLWYLDILFAAELLMYFNVFIFVLLLVLNGLRLLFNTGDFMKDLNDNGKGPGFFALIAASGVLGSQFVIIKNMTETGFIFWLAAFIIWIILMYTFFTLIIIKRVKPLIDESVNGGWLLVVVSTQSLAVLGTLVANSTDFAEVMIFISLCLFLLGCALYLNIIAFIFYRLMFLKIEVMSLTPPYWISMGALAITTLAGSVLILNGSGIVPELEIFIKGFTLFFWALGTWWIPLLIILGVWRHIVNRYPLSYTPELWGMAFPIAMYTVGTTNLSMALELQFLMVIPHVTIFAAVLVWLLIMAGLISHHGKRLRN</sequence>
<dbReference type="Proteomes" id="UP000257076">
    <property type="component" value="Unassembled WGS sequence"/>
</dbReference>
<feature type="transmembrane region" description="Helical" evidence="8">
    <location>
        <begin position="38"/>
        <end position="57"/>
    </location>
</feature>
<evidence type="ECO:0000256" key="6">
    <source>
        <dbReference type="ARBA" id="ARBA00022989"/>
    </source>
</evidence>
<protein>
    <submittedName>
        <fullName evidence="9">Tellurite resistance protein TehA-like permease</fullName>
    </submittedName>
</protein>
<comment type="similarity">
    <text evidence="2">Belongs to the tellurite-resistance/dicarboxylate transporter (TDT) family.</text>
</comment>
<gene>
    <name evidence="9" type="ORF">DFR63_1409</name>
</gene>
<keyword evidence="3" id="KW-0813">Transport</keyword>
<dbReference type="EMBL" id="QUMW01000011">
    <property type="protein sequence ID" value="REG24313.1"/>
    <property type="molecule type" value="Genomic_DNA"/>
</dbReference>
<feature type="transmembrane region" description="Helical" evidence="8">
    <location>
        <begin position="329"/>
        <end position="353"/>
    </location>
</feature>
<feature type="transmembrane region" description="Helical" evidence="8">
    <location>
        <begin position="102"/>
        <end position="122"/>
    </location>
</feature>
<evidence type="ECO:0000256" key="2">
    <source>
        <dbReference type="ARBA" id="ARBA00008566"/>
    </source>
</evidence>
<comment type="subcellular location">
    <subcellularLocation>
        <location evidence="1">Cell membrane</location>
        <topology evidence="1">Multi-pass membrane protein</topology>
    </subcellularLocation>
</comment>
<feature type="transmembrane region" description="Helical" evidence="8">
    <location>
        <begin position="233"/>
        <end position="258"/>
    </location>
</feature>
<evidence type="ECO:0000313" key="9">
    <source>
        <dbReference type="EMBL" id="REG24313.1"/>
    </source>
</evidence>
<dbReference type="GO" id="GO:0000319">
    <property type="term" value="F:sulfite transmembrane transporter activity"/>
    <property type="evidence" value="ECO:0007669"/>
    <property type="project" value="TreeGrafter"/>
</dbReference>
<dbReference type="InterPro" id="IPR038665">
    <property type="entry name" value="Voltage-dep_anion_channel_sf"/>
</dbReference>
<keyword evidence="5 8" id="KW-0812">Transmembrane</keyword>
<dbReference type="Gene3D" id="1.50.10.150">
    <property type="entry name" value="Voltage-dependent anion channel"/>
    <property type="match status" value="1"/>
</dbReference>
<evidence type="ECO:0000256" key="8">
    <source>
        <dbReference type="SAM" id="Phobius"/>
    </source>
</evidence>
<organism evidence="9 10">
    <name type="scientific">Jeotgalicoccus halotolerans</name>
    <dbReference type="NCBI Taxonomy" id="157227"/>
    <lineage>
        <taxon>Bacteria</taxon>
        <taxon>Bacillati</taxon>
        <taxon>Bacillota</taxon>
        <taxon>Bacilli</taxon>
        <taxon>Bacillales</taxon>
        <taxon>Staphylococcaceae</taxon>
        <taxon>Jeotgalicoccus</taxon>
    </lineage>
</organism>
<keyword evidence="6 8" id="KW-1133">Transmembrane helix</keyword>
<evidence type="ECO:0000256" key="1">
    <source>
        <dbReference type="ARBA" id="ARBA00004651"/>
    </source>
</evidence>
<accession>A0A3E0AX34</accession>